<dbReference type="InterPro" id="IPR040079">
    <property type="entry name" value="Glutathione_S-Trfase"/>
</dbReference>
<feature type="active site" description="Nucleophile" evidence="1">
    <location>
        <position position="74"/>
    </location>
</feature>
<evidence type="ECO:0000313" key="6">
    <source>
        <dbReference type="Proteomes" id="UP000242146"/>
    </source>
</evidence>
<dbReference type="PANTHER" id="PTHR32419">
    <property type="entry name" value="GLUTATHIONYL-HYDROQUINONE REDUCTASE"/>
    <property type="match status" value="1"/>
</dbReference>
<dbReference type="Pfam" id="PF13409">
    <property type="entry name" value="GST_N_2"/>
    <property type="match status" value="1"/>
</dbReference>
<sequence length="341" mass="39565">MNTLRFRLRPLSSSYFIFKRTMTTEQPKILKWASAKDGEFRRQVSSFRDVVSPDRNAKFAAEPGRYVLHVSLACPWAHRTLVVRALKGLESVIDITVVDFLLGENGWKFSTPEECPGAIPPPKELHAQYLREFYFKANPDYSGRFTVPVLWDKKLNTIVNNESSEIIRMLNTAFNEFVPEDKKALNFYPEALQKEIDDWNTPIYDNINNGVYKSGFASTQEAYENHVYNIFTWLDKVEAHFSTNRYLVANQLTEADIRLWTTIVRFDPVYVGHFKCNIKTIEKDYPHILKWARHIYQIPGVAATFNLDHIKKHYYMSHRQINPFGVVPAGTGPDLTVKVDY</sequence>
<dbReference type="InterPro" id="IPR004045">
    <property type="entry name" value="Glutathione_S-Trfase_N"/>
</dbReference>
<dbReference type="SFLD" id="SFLDG01148">
    <property type="entry name" value="Xi_(cytGST)"/>
    <property type="match status" value="1"/>
</dbReference>
<keyword evidence="6" id="KW-1185">Reference proteome</keyword>
<dbReference type="Proteomes" id="UP000242146">
    <property type="component" value="Unassembled WGS sequence"/>
</dbReference>
<dbReference type="InterPro" id="IPR047047">
    <property type="entry name" value="GST_Omega-like_C"/>
</dbReference>
<feature type="site" description="Lowers pKa of active site Cys" evidence="3">
    <location>
        <position position="270"/>
    </location>
</feature>
<dbReference type="CDD" id="cd03190">
    <property type="entry name" value="GST_C_Omega_like"/>
    <property type="match status" value="1"/>
</dbReference>
<reference evidence="5 6" key="1">
    <citation type="submission" date="2016-07" db="EMBL/GenBank/DDBJ databases">
        <title>Pervasive Adenine N6-methylation of Active Genes in Fungi.</title>
        <authorList>
            <consortium name="DOE Joint Genome Institute"/>
            <person name="Mondo S.J."/>
            <person name="Dannebaum R.O."/>
            <person name="Kuo R.C."/>
            <person name="Labutti K."/>
            <person name="Haridas S."/>
            <person name="Kuo A."/>
            <person name="Salamov A."/>
            <person name="Ahrendt S.R."/>
            <person name="Lipzen A."/>
            <person name="Sullivan W."/>
            <person name="Andreopoulos W.B."/>
            <person name="Clum A."/>
            <person name="Lindquist E."/>
            <person name="Daum C."/>
            <person name="Ramamoorthy G.K."/>
            <person name="Gryganskyi A."/>
            <person name="Culley D."/>
            <person name="Magnuson J.K."/>
            <person name="James T.Y."/>
            <person name="O'Malley M.A."/>
            <person name="Stajich J.E."/>
            <person name="Spatafora J.W."/>
            <person name="Visel A."/>
            <person name="Grigoriev I.V."/>
        </authorList>
    </citation>
    <scope>NUCLEOTIDE SEQUENCE [LARGE SCALE GENOMIC DNA]</scope>
    <source>
        <strain evidence="5 6">NRRL 3301</strain>
    </source>
</reference>
<evidence type="ECO:0000256" key="2">
    <source>
        <dbReference type="PIRSR" id="PIRSR015753-2"/>
    </source>
</evidence>
<dbReference type="SUPFAM" id="SSF52833">
    <property type="entry name" value="Thioredoxin-like"/>
    <property type="match status" value="1"/>
</dbReference>
<protein>
    <recommendedName>
        <fullName evidence="4">GST C-terminal domain-containing protein</fullName>
    </recommendedName>
</protein>
<dbReference type="PIRSF" id="PIRSF015753">
    <property type="entry name" value="GST"/>
    <property type="match status" value="1"/>
</dbReference>
<name>A0A1X2GZW1_9FUNG</name>
<dbReference type="STRING" id="101127.A0A1X2GZW1"/>
<evidence type="ECO:0000256" key="1">
    <source>
        <dbReference type="PIRSR" id="PIRSR015753-1"/>
    </source>
</evidence>
<feature type="binding site" evidence="2">
    <location>
        <position position="107"/>
    </location>
    <ligand>
        <name>glutathione</name>
        <dbReference type="ChEBI" id="CHEBI:57925"/>
    </ligand>
</feature>
<dbReference type="SFLD" id="SFLDG01206">
    <property type="entry name" value="Xi.1"/>
    <property type="match status" value="1"/>
</dbReference>
<dbReference type="PROSITE" id="PS50405">
    <property type="entry name" value="GST_CTER"/>
    <property type="match status" value="1"/>
</dbReference>
<dbReference type="InterPro" id="IPR036249">
    <property type="entry name" value="Thioredoxin-like_sf"/>
</dbReference>
<feature type="binding site" evidence="2">
    <location>
        <begin position="144"/>
        <end position="147"/>
    </location>
    <ligand>
        <name>glutathione</name>
        <dbReference type="ChEBI" id="CHEBI:57925"/>
    </ligand>
</feature>
<dbReference type="Pfam" id="PF13410">
    <property type="entry name" value="GST_C_2"/>
    <property type="match status" value="1"/>
</dbReference>
<dbReference type="PANTHER" id="PTHR32419:SF6">
    <property type="entry name" value="GLUTATHIONE S-TRANSFERASE OMEGA-LIKE 1-RELATED"/>
    <property type="match status" value="1"/>
</dbReference>
<dbReference type="Gene3D" id="3.40.30.10">
    <property type="entry name" value="Glutaredoxin"/>
    <property type="match status" value="1"/>
</dbReference>
<evidence type="ECO:0000259" key="4">
    <source>
        <dbReference type="PROSITE" id="PS50405"/>
    </source>
</evidence>
<dbReference type="OrthoDB" id="2309723at2759"/>
<dbReference type="EMBL" id="MCGT01000001">
    <property type="protein sequence ID" value="ORX63204.1"/>
    <property type="molecule type" value="Genomic_DNA"/>
</dbReference>
<gene>
    <name evidence="5" type="ORF">DM01DRAFT_1014179</name>
</gene>
<feature type="active site" description="Proton donor/acceptor" evidence="1">
    <location>
        <position position="212"/>
    </location>
</feature>
<evidence type="ECO:0000256" key="3">
    <source>
        <dbReference type="PIRSR" id="PIRSR015753-3"/>
    </source>
</evidence>
<evidence type="ECO:0000313" key="5">
    <source>
        <dbReference type="EMBL" id="ORX63204.1"/>
    </source>
</evidence>
<dbReference type="InterPro" id="IPR010987">
    <property type="entry name" value="Glutathione-S-Trfase_C-like"/>
</dbReference>
<comment type="caution">
    <text evidence="5">The sequence shown here is derived from an EMBL/GenBank/DDBJ whole genome shotgun (WGS) entry which is preliminary data.</text>
</comment>
<accession>A0A1X2GZW1</accession>
<dbReference type="InterPro" id="IPR016639">
    <property type="entry name" value="GST_Omega/GSH"/>
</dbReference>
<feature type="domain" description="GST C-terminal" evidence="4">
    <location>
        <begin position="186"/>
        <end position="324"/>
    </location>
</feature>
<dbReference type="SFLD" id="SFLDS00019">
    <property type="entry name" value="Glutathione_Transferase_(cytos"/>
    <property type="match status" value="1"/>
</dbReference>
<dbReference type="GO" id="GO:0004364">
    <property type="term" value="F:glutathione transferase activity"/>
    <property type="evidence" value="ECO:0007669"/>
    <property type="project" value="InterPro"/>
</dbReference>
<feature type="site" description="Lowers pKa of active site Cys" evidence="3">
    <location>
        <position position="314"/>
    </location>
</feature>
<dbReference type="InterPro" id="IPR036282">
    <property type="entry name" value="Glutathione-S-Trfase_C_sf"/>
</dbReference>
<dbReference type="AlphaFoldDB" id="A0A1X2GZW1"/>
<organism evidence="5 6">
    <name type="scientific">Hesseltinella vesiculosa</name>
    <dbReference type="NCBI Taxonomy" id="101127"/>
    <lineage>
        <taxon>Eukaryota</taxon>
        <taxon>Fungi</taxon>
        <taxon>Fungi incertae sedis</taxon>
        <taxon>Mucoromycota</taxon>
        <taxon>Mucoromycotina</taxon>
        <taxon>Mucoromycetes</taxon>
        <taxon>Mucorales</taxon>
        <taxon>Cunninghamellaceae</taxon>
        <taxon>Hesseltinella</taxon>
    </lineage>
</organism>
<dbReference type="SUPFAM" id="SSF47616">
    <property type="entry name" value="GST C-terminal domain-like"/>
    <property type="match status" value="1"/>
</dbReference>
<proteinExistence type="predicted"/>
<dbReference type="GO" id="GO:0005737">
    <property type="term" value="C:cytoplasm"/>
    <property type="evidence" value="ECO:0007669"/>
    <property type="project" value="TreeGrafter"/>
</dbReference>
<dbReference type="Gene3D" id="1.20.1050.10">
    <property type="match status" value="1"/>
</dbReference>
<feature type="binding site" evidence="2">
    <location>
        <begin position="162"/>
        <end position="163"/>
    </location>
    <ligand>
        <name>glutathione</name>
        <dbReference type="ChEBI" id="CHEBI:57925"/>
    </ligand>
</feature>